<accession>X0ZRP1</accession>
<protein>
    <submittedName>
        <fullName evidence="1">Uncharacterized protein</fullName>
    </submittedName>
</protein>
<dbReference type="AlphaFoldDB" id="X0ZRP1"/>
<feature type="non-terminal residue" evidence="1">
    <location>
        <position position="1"/>
    </location>
</feature>
<comment type="caution">
    <text evidence="1">The sequence shown here is derived from an EMBL/GenBank/DDBJ whole genome shotgun (WGS) entry which is preliminary data.</text>
</comment>
<organism evidence="1">
    <name type="scientific">marine sediment metagenome</name>
    <dbReference type="NCBI Taxonomy" id="412755"/>
    <lineage>
        <taxon>unclassified sequences</taxon>
        <taxon>metagenomes</taxon>
        <taxon>ecological metagenomes</taxon>
    </lineage>
</organism>
<proteinExistence type="predicted"/>
<gene>
    <name evidence="1" type="ORF">S01H4_15878</name>
</gene>
<evidence type="ECO:0000313" key="1">
    <source>
        <dbReference type="EMBL" id="GAG71974.1"/>
    </source>
</evidence>
<name>X0ZRP1_9ZZZZ</name>
<dbReference type="EMBL" id="BART01006958">
    <property type="protein sequence ID" value="GAG71974.1"/>
    <property type="molecule type" value="Genomic_DNA"/>
</dbReference>
<dbReference type="Gene3D" id="3.40.50.12760">
    <property type="match status" value="1"/>
</dbReference>
<sequence>WITTRCFDKVTLFKPVSTPSYDKIYYVVAENAKINNIEWISYLEEMYSESVKSNKKIIRLLDDLPISFVQWVTEYNNFILLYNKYLMSEANNGKTKLYDTYKCKAI</sequence>
<reference evidence="1" key="1">
    <citation type="journal article" date="2014" name="Front. Microbiol.">
        <title>High frequency of phylogenetically diverse reductive dehalogenase-homologous genes in deep subseafloor sedimentary metagenomes.</title>
        <authorList>
            <person name="Kawai M."/>
            <person name="Futagami T."/>
            <person name="Toyoda A."/>
            <person name="Takaki Y."/>
            <person name="Nishi S."/>
            <person name="Hori S."/>
            <person name="Arai W."/>
            <person name="Tsubouchi T."/>
            <person name="Morono Y."/>
            <person name="Uchiyama I."/>
            <person name="Ito T."/>
            <person name="Fujiyama A."/>
            <person name="Inagaki F."/>
            <person name="Takami H."/>
        </authorList>
    </citation>
    <scope>NUCLEOTIDE SEQUENCE</scope>
    <source>
        <strain evidence="1">Expedition CK06-06</strain>
    </source>
</reference>